<dbReference type="NCBIfam" id="TIGR01963">
    <property type="entry name" value="PHB_DH"/>
    <property type="match status" value="1"/>
</dbReference>
<dbReference type="SUPFAM" id="SSF51735">
    <property type="entry name" value="NAD(P)-binding Rossmann-fold domains"/>
    <property type="match status" value="1"/>
</dbReference>
<dbReference type="RefSeq" id="WP_380898471.1">
    <property type="nucleotide sequence ID" value="NZ_JBHUFU010000004.1"/>
</dbReference>
<protein>
    <submittedName>
        <fullName evidence="4">3-hydroxybutyrate dehydrogenase</fullName>
        <ecNumber evidence="4">1.1.1.30</ecNumber>
    </submittedName>
</protein>
<dbReference type="PANTHER" id="PTHR42879">
    <property type="entry name" value="3-OXOACYL-(ACYL-CARRIER-PROTEIN) REDUCTASE"/>
    <property type="match status" value="1"/>
</dbReference>
<name>A0ABW4PG28_9ACTN</name>
<dbReference type="Proteomes" id="UP001597365">
    <property type="component" value="Unassembled WGS sequence"/>
</dbReference>
<gene>
    <name evidence="4" type="ORF">ACFSJS_08370</name>
</gene>
<dbReference type="PRINTS" id="PR00080">
    <property type="entry name" value="SDRFAMILY"/>
</dbReference>
<dbReference type="PRINTS" id="PR00081">
    <property type="entry name" value="GDHRDH"/>
</dbReference>
<evidence type="ECO:0000256" key="1">
    <source>
        <dbReference type="ARBA" id="ARBA00006484"/>
    </source>
</evidence>
<dbReference type="PROSITE" id="PS00061">
    <property type="entry name" value="ADH_SHORT"/>
    <property type="match status" value="1"/>
</dbReference>
<dbReference type="InterPro" id="IPR011294">
    <property type="entry name" value="3-OHbutyrate_DH"/>
</dbReference>
<feature type="compositionally biased region" description="Pro residues" evidence="3">
    <location>
        <begin position="10"/>
        <end position="24"/>
    </location>
</feature>
<comment type="similarity">
    <text evidence="1 2">Belongs to the short-chain dehydrogenases/reductases (SDR) family.</text>
</comment>
<evidence type="ECO:0000313" key="5">
    <source>
        <dbReference type="Proteomes" id="UP001597365"/>
    </source>
</evidence>
<keyword evidence="4" id="KW-0560">Oxidoreductase</keyword>
<evidence type="ECO:0000256" key="2">
    <source>
        <dbReference type="RuleBase" id="RU000363"/>
    </source>
</evidence>
<evidence type="ECO:0000256" key="3">
    <source>
        <dbReference type="SAM" id="MobiDB-lite"/>
    </source>
</evidence>
<accession>A0ABW4PG28</accession>
<keyword evidence="5" id="KW-1185">Reference proteome</keyword>
<evidence type="ECO:0000313" key="4">
    <source>
        <dbReference type="EMBL" id="MFD1829678.1"/>
    </source>
</evidence>
<dbReference type="Gene3D" id="3.40.50.720">
    <property type="entry name" value="NAD(P)-binding Rossmann-like Domain"/>
    <property type="match status" value="1"/>
</dbReference>
<dbReference type="InterPro" id="IPR050259">
    <property type="entry name" value="SDR"/>
</dbReference>
<organism evidence="4 5">
    <name type="scientific">Streptomyces desertarenae</name>
    <dbReference type="NCBI Taxonomy" id="2666184"/>
    <lineage>
        <taxon>Bacteria</taxon>
        <taxon>Bacillati</taxon>
        <taxon>Actinomycetota</taxon>
        <taxon>Actinomycetes</taxon>
        <taxon>Kitasatosporales</taxon>
        <taxon>Streptomycetaceae</taxon>
        <taxon>Streptomyces</taxon>
    </lineage>
</organism>
<dbReference type="InterPro" id="IPR036291">
    <property type="entry name" value="NAD(P)-bd_dom_sf"/>
</dbReference>
<feature type="region of interest" description="Disordered" evidence="3">
    <location>
        <begin position="1"/>
        <end position="35"/>
    </location>
</feature>
<dbReference type="EC" id="1.1.1.30" evidence="4"/>
<dbReference type="InterPro" id="IPR002347">
    <property type="entry name" value="SDR_fam"/>
</dbReference>
<sequence>MTAPRTPRTEPVPPAPAGPAPRPRPAGGTGPAAAPLDLGGRTALVTGAAGGIGRACVLRLVAAGARVRAVDRDAEGLKRLTGPAAGLPGEVEPVHLDLTDLDAAERAAAGTDVLVNNAGLQLVRPVQEFPPEVFHTVLTVMLEAPFRLVRGALPHMYARGWGRIVNISSVHGLRASAYKSAYVSAKHGLEGLSKVVALEGAAHGVTSNCVNPAYVRTPLVEKQIADQSRAHGIPADRVVSEIMLADAAVKRLIEPEEVAEAVAYLCGPQASFVTGTSLVMDGGWTAH</sequence>
<proteinExistence type="inferred from homology"/>
<dbReference type="NCBIfam" id="NF009093">
    <property type="entry name" value="PRK12429.1"/>
    <property type="match status" value="1"/>
</dbReference>
<dbReference type="EMBL" id="JBHUFU010000004">
    <property type="protein sequence ID" value="MFD1829678.1"/>
    <property type="molecule type" value="Genomic_DNA"/>
</dbReference>
<dbReference type="PANTHER" id="PTHR42879:SF2">
    <property type="entry name" value="3-OXOACYL-[ACYL-CARRIER-PROTEIN] REDUCTASE FABG"/>
    <property type="match status" value="1"/>
</dbReference>
<comment type="caution">
    <text evidence="4">The sequence shown here is derived from an EMBL/GenBank/DDBJ whole genome shotgun (WGS) entry which is preliminary data.</text>
</comment>
<dbReference type="GO" id="GO:0003858">
    <property type="term" value="F:3-hydroxybutyrate dehydrogenase activity"/>
    <property type="evidence" value="ECO:0007669"/>
    <property type="project" value="UniProtKB-EC"/>
</dbReference>
<dbReference type="Pfam" id="PF00106">
    <property type="entry name" value="adh_short"/>
    <property type="match status" value="1"/>
</dbReference>
<dbReference type="InterPro" id="IPR020904">
    <property type="entry name" value="Sc_DH/Rdtase_CS"/>
</dbReference>
<reference evidence="5" key="1">
    <citation type="journal article" date="2019" name="Int. J. Syst. Evol. Microbiol.">
        <title>The Global Catalogue of Microorganisms (GCM) 10K type strain sequencing project: providing services to taxonomists for standard genome sequencing and annotation.</title>
        <authorList>
            <consortium name="The Broad Institute Genomics Platform"/>
            <consortium name="The Broad Institute Genome Sequencing Center for Infectious Disease"/>
            <person name="Wu L."/>
            <person name="Ma J."/>
        </authorList>
    </citation>
    <scope>NUCLEOTIDE SEQUENCE [LARGE SCALE GENOMIC DNA]</scope>
    <source>
        <strain evidence="5">CGMCC 4.7455</strain>
    </source>
</reference>